<feature type="region of interest" description="Disordered" evidence="1">
    <location>
        <begin position="210"/>
        <end position="249"/>
    </location>
</feature>
<evidence type="ECO:0000313" key="3">
    <source>
        <dbReference type="Proteomes" id="UP000785679"/>
    </source>
</evidence>
<comment type="caution">
    <text evidence="2">The sequence shown here is derived from an EMBL/GenBank/DDBJ whole genome shotgun (WGS) entry which is preliminary data.</text>
</comment>
<feature type="region of interest" description="Disordered" evidence="1">
    <location>
        <begin position="386"/>
        <end position="409"/>
    </location>
</feature>
<feature type="compositionally biased region" description="Low complexity" evidence="1">
    <location>
        <begin position="219"/>
        <end position="228"/>
    </location>
</feature>
<dbReference type="AlphaFoldDB" id="A0A8J8T1M5"/>
<sequence>MCSPLVHFNIQETAFMVLDYLYNEEFRCIQCSTVPKEAKKCKDCESITCYQCIGELDVTNTCSCSGKLRDLTAREDHLLRYLWQLTANTLPFKASLRSTSSLFNDQLQNHLESSRRSKSSTLCMVCLKPYFSTPSHPASHKHCLHYLKSSIDYFCPHCQANTGQSMLCHIQSCPHNLEYECCQNCEIVCIKRHETVGECIGDLKELRRQERGGRERVESVVSSKSSQRQSEEDRPIESQRSGKSRGRYDLREYFNDGENIEEEKDHCKSQRPVCLTNFESNDPPPQKASLGVEPAKQQMKLLKAKYSIFSSESDSSQEQEQRLDVSLALDSQQSSEFAGHNSSADLYFSKLIITTEQDKRLQTALSQRKQIQTIIQKKMLQSMPVIPIASSSGRQDESRDEKQEEDSDY</sequence>
<organism evidence="2 3">
    <name type="scientific">Halteria grandinella</name>
    <dbReference type="NCBI Taxonomy" id="5974"/>
    <lineage>
        <taxon>Eukaryota</taxon>
        <taxon>Sar</taxon>
        <taxon>Alveolata</taxon>
        <taxon>Ciliophora</taxon>
        <taxon>Intramacronucleata</taxon>
        <taxon>Spirotrichea</taxon>
        <taxon>Stichotrichia</taxon>
        <taxon>Sporadotrichida</taxon>
        <taxon>Halteriidae</taxon>
        <taxon>Halteria</taxon>
    </lineage>
</organism>
<accession>A0A8J8T1M5</accession>
<evidence type="ECO:0000256" key="1">
    <source>
        <dbReference type="SAM" id="MobiDB-lite"/>
    </source>
</evidence>
<name>A0A8J8T1M5_HALGN</name>
<evidence type="ECO:0000313" key="2">
    <source>
        <dbReference type="EMBL" id="TNV78198.1"/>
    </source>
</evidence>
<dbReference type="EMBL" id="RRYP01010733">
    <property type="protein sequence ID" value="TNV78198.1"/>
    <property type="molecule type" value="Genomic_DNA"/>
</dbReference>
<reference evidence="2" key="1">
    <citation type="submission" date="2019-06" db="EMBL/GenBank/DDBJ databases">
        <authorList>
            <person name="Zheng W."/>
        </authorList>
    </citation>
    <scope>NUCLEOTIDE SEQUENCE</scope>
    <source>
        <strain evidence="2">QDHG01</strain>
    </source>
</reference>
<keyword evidence="3" id="KW-1185">Reference proteome</keyword>
<dbReference type="Proteomes" id="UP000785679">
    <property type="component" value="Unassembled WGS sequence"/>
</dbReference>
<gene>
    <name evidence="2" type="ORF">FGO68_gene8281</name>
</gene>
<protein>
    <submittedName>
        <fullName evidence="2">Uncharacterized protein</fullName>
    </submittedName>
</protein>
<proteinExistence type="predicted"/>